<gene>
    <name evidence="4" type="ORF">WA04_03945</name>
    <name evidence="3" type="ORF">WA04_04130</name>
</gene>
<evidence type="ECO:0008006" key="6">
    <source>
        <dbReference type="Google" id="ProtNLM"/>
    </source>
</evidence>
<reference evidence="3 5" key="1">
    <citation type="journal article" date="2015" name="PLoS ONE">
        <title>Genomic analysis reveals the molecular basis for capsule loss in the group B streptococcus population.</title>
        <authorList>
            <consortium name="DEVANI Consortium"/>
            <person name="Rosini R."/>
            <person name="Campisi E."/>
            <person name="De Chiara M."/>
            <person name="Tettelin H."/>
            <person name="Rinaudo D."/>
            <person name="Toniolo C."/>
            <person name="Metruccio M."/>
            <person name="Guidotti S."/>
            <person name="Sorensen U.B."/>
            <person name="Kilian M."/>
            <person name="Ramirez M."/>
            <person name="Janulczyk R."/>
            <person name="Donati C."/>
            <person name="Grandi G."/>
            <person name="Margarit I."/>
        </authorList>
    </citation>
    <scope>NUCLEOTIDE SEQUENCE [LARGE SCALE GENOMIC DNA]</scope>
    <source>
        <strain evidence="3 5">DK-B-USS-215</strain>
    </source>
</reference>
<keyword evidence="2" id="KW-0812">Transmembrane</keyword>
<dbReference type="EMBL" id="LBKL01000048">
    <property type="protein sequence ID" value="KLL40507.1"/>
    <property type="molecule type" value="Genomic_DNA"/>
</dbReference>
<sequence>MTTDEALQNLRDNFNKIISVLKNDWKRLLFLAIAMLGMMITVSCFSYRDARQYYEPQITGLRTQLSRTQKQLKRASEQNQRQTKRIAELTGNGG</sequence>
<evidence type="ECO:0000313" key="3">
    <source>
        <dbReference type="EMBL" id="KLL40269.1"/>
    </source>
</evidence>
<accession>A0A837KZQ5</accession>
<comment type="caution">
    <text evidence="3">The sequence shown here is derived from an EMBL/GenBank/DDBJ whole genome shotgun (WGS) entry which is preliminary data.</text>
</comment>
<dbReference type="EMBL" id="LBKL01000050">
    <property type="protein sequence ID" value="KLL40269.1"/>
    <property type="molecule type" value="Genomic_DNA"/>
</dbReference>
<feature type="region of interest" description="Disordered" evidence="1">
    <location>
        <begin position="69"/>
        <end position="94"/>
    </location>
</feature>
<evidence type="ECO:0000256" key="1">
    <source>
        <dbReference type="SAM" id="MobiDB-lite"/>
    </source>
</evidence>
<dbReference type="Proteomes" id="UP000035346">
    <property type="component" value="Unassembled WGS sequence"/>
</dbReference>
<keyword evidence="2" id="KW-0472">Membrane</keyword>
<dbReference type="RefSeq" id="WP_000205521.1">
    <property type="nucleotide sequence ID" value="NZ_JAYXIU010000001.1"/>
</dbReference>
<keyword evidence="2" id="KW-1133">Transmembrane helix</keyword>
<evidence type="ECO:0000313" key="5">
    <source>
        <dbReference type="Proteomes" id="UP000035346"/>
    </source>
</evidence>
<organism evidence="3 5">
    <name type="scientific">Streptococcus agalactiae</name>
    <dbReference type="NCBI Taxonomy" id="1311"/>
    <lineage>
        <taxon>Bacteria</taxon>
        <taxon>Bacillati</taxon>
        <taxon>Bacillota</taxon>
        <taxon>Bacilli</taxon>
        <taxon>Lactobacillales</taxon>
        <taxon>Streptococcaceae</taxon>
        <taxon>Streptococcus</taxon>
    </lineage>
</organism>
<dbReference type="AlphaFoldDB" id="A0A837KZQ5"/>
<name>A0A837KZQ5_STRAG</name>
<feature type="transmembrane region" description="Helical" evidence="2">
    <location>
        <begin position="28"/>
        <end position="47"/>
    </location>
</feature>
<evidence type="ECO:0000256" key="2">
    <source>
        <dbReference type="SAM" id="Phobius"/>
    </source>
</evidence>
<protein>
    <recommendedName>
        <fullName evidence="6">Phage membrane protein</fullName>
    </recommendedName>
</protein>
<proteinExistence type="predicted"/>
<evidence type="ECO:0000313" key="4">
    <source>
        <dbReference type="EMBL" id="KLL40507.1"/>
    </source>
</evidence>